<dbReference type="GO" id="GO:0016807">
    <property type="term" value="F:cysteine-type carboxypeptidase activity"/>
    <property type="evidence" value="ECO:0007669"/>
    <property type="project" value="UniProtKB-EC"/>
</dbReference>
<evidence type="ECO:0000256" key="8">
    <source>
        <dbReference type="ARBA" id="ARBA00023145"/>
    </source>
</evidence>
<gene>
    <name evidence="13" type="ORF">LOTGIDRAFT_163452</name>
</gene>
<dbReference type="RefSeq" id="XP_009058217.1">
    <property type="nucleotide sequence ID" value="XM_009059969.1"/>
</dbReference>
<keyword evidence="8" id="KW-0865">Zymogen</keyword>
<dbReference type="InterPro" id="IPR013128">
    <property type="entry name" value="Peptidase_C1A"/>
</dbReference>
<proteinExistence type="inferred from homology"/>
<evidence type="ECO:0000259" key="12">
    <source>
        <dbReference type="SMART" id="SM00645"/>
    </source>
</evidence>
<evidence type="ECO:0000256" key="1">
    <source>
        <dbReference type="ARBA" id="ARBA00001594"/>
    </source>
</evidence>
<dbReference type="STRING" id="225164.V4A7F7"/>
<dbReference type="OMA" id="FVSGCVC"/>
<name>V4A7F7_LOTGI</name>
<protein>
    <recommendedName>
        <fullName evidence="3">cathepsin X</fullName>
        <ecNumber evidence="3">3.4.18.1</ecNumber>
    </recommendedName>
</protein>
<comment type="similarity">
    <text evidence="2">Belongs to the peptidase C1 family.</text>
</comment>
<evidence type="ECO:0000256" key="10">
    <source>
        <dbReference type="ARBA" id="ARBA00023180"/>
    </source>
</evidence>
<dbReference type="Gene3D" id="3.90.70.10">
    <property type="entry name" value="Cysteine proteinases"/>
    <property type="match status" value="1"/>
</dbReference>
<dbReference type="SUPFAM" id="SSF54001">
    <property type="entry name" value="Cysteine proteinases"/>
    <property type="match status" value="1"/>
</dbReference>
<accession>V4A7F7</accession>
<dbReference type="FunFam" id="3.90.70.10:FF:000060">
    <property type="entry name" value="Cathepsin Z"/>
    <property type="match status" value="1"/>
</dbReference>
<evidence type="ECO:0000313" key="13">
    <source>
        <dbReference type="EMBL" id="ESO90945.1"/>
    </source>
</evidence>
<reference evidence="13 14" key="1">
    <citation type="journal article" date="2013" name="Nature">
        <title>Insights into bilaterian evolution from three spiralian genomes.</title>
        <authorList>
            <person name="Simakov O."/>
            <person name="Marletaz F."/>
            <person name="Cho S.J."/>
            <person name="Edsinger-Gonzales E."/>
            <person name="Havlak P."/>
            <person name="Hellsten U."/>
            <person name="Kuo D.H."/>
            <person name="Larsson T."/>
            <person name="Lv J."/>
            <person name="Arendt D."/>
            <person name="Savage R."/>
            <person name="Osoegawa K."/>
            <person name="de Jong P."/>
            <person name="Grimwood J."/>
            <person name="Chapman J.A."/>
            <person name="Shapiro H."/>
            <person name="Aerts A."/>
            <person name="Otillar R.P."/>
            <person name="Terry A.Y."/>
            <person name="Boore J.L."/>
            <person name="Grigoriev I.V."/>
            <person name="Lindberg D.R."/>
            <person name="Seaver E.C."/>
            <person name="Weisblat D.A."/>
            <person name="Putnam N.H."/>
            <person name="Rokhsar D.S."/>
        </authorList>
    </citation>
    <scope>NUCLEOTIDE SEQUENCE [LARGE SCALE GENOMIC DNA]</scope>
</reference>
<sequence>MMKILSVLLAYSGLSLALSDKFDPQQLSCHVPKHDYKPRRTYPRPHEYIDLLSLPREWDWRNINGTNYCSPTRNQHIPVFCGACWSMATTSALADRINIKRKAAWPSAYLSPQHVIDCGQSGTCFGGDHRAVYAYANQHGIPDETCNNYQATTQECDPFNACGTCTTFGECETLQNYTLWKVADHGEVKGRLNIMAEIYKNGPISCGIDATVKVHDYHGGVISQRTPFNFINHVISIAGWGVDPVAGEYWIVRNSWGEPWGVNGWFKIVTSAAHNGEGAKYNLGIENSCAFGDVIV</sequence>
<keyword evidence="5 11" id="KW-0732">Signal</keyword>
<dbReference type="EC" id="3.4.18.1" evidence="3"/>
<dbReference type="PROSITE" id="PS00640">
    <property type="entry name" value="THIOL_PROTEASE_ASN"/>
    <property type="match status" value="1"/>
</dbReference>
<dbReference type="EMBL" id="KB202284">
    <property type="protein sequence ID" value="ESO90945.1"/>
    <property type="molecule type" value="Genomic_DNA"/>
</dbReference>
<keyword evidence="14" id="KW-1185">Reference proteome</keyword>
<evidence type="ECO:0000256" key="5">
    <source>
        <dbReference type="ARBA" id="ARBA00022729"/>
    </source>
</evidence>
<dbReference type="HOGENOM" id="CLU_012184_2_1_1"/>
<organism evidence="13 14">
    <name type="scientific">Lottia gigantea</name>
    <name type="common">Giant owl limpet</name>
    <dbReference type="NCBI Taxonomy" id="225164"/>
    <lineage>
        <taxon>Eukaryota</taxon>
        <taxon>Metazoa</taxon>
        <taxon>Spiralia</taxon>
        <taxon>Lophotrochozoa</taxon>
        <taxon>Mollusca</taxon>
        <taxon>Gastropoda</taxon>
        <taxon>Patellogastropoda</taxon>
        <taxon>Lottioidea</taxon>
        <taxon>Lottiidae</taxon>
        <taxon>Lottia</taxon>
    </lineage>
</organism>
<comment type="catalytic activity">
    <reaction evidence="1">
        <text>Release of C-terminal amino acid residues with broad specificity, but lacks action on C-terminal proline. Shows weak endopeptidase activity.</text>
        <dbReference type="EC" id="3.4.18.1"/>
    </reaction>
</comment>
<dbReference type="InterPro" id="IPR025661">
    <property type="entry name" value="Pept_asp_AS"/>
</dbReference>
<keyword evidence="7" id="KW-0788">Thiol protease</keyword>
<dbReference type="GO" id="GO:0006508">
    <property type="term" value="P:proteolysis"/>
    <property type="evidence" value="ECO:0007669"/>
    <property type="project" value="UniProtKB-KW"/>
</dbReference>
<dbReference type="Pfam" id="PF00112">
    <property type="entry name" value="Peptidase_C1"/>
    <property type="match status" value="1"/>
</dbReference>
<evidence type="ECO:0000256" key="3">
    <source>
        <dbReference type="ARBA" id="ARBA00012516"/>
    </source>
</evidence>
<dbReference type="OrthoDB" id="190265at2759"/>
<dbReference type="CDD" id="cd02698">
    <property type="entry name" value="Peptidase_C1A_CathepsinX"/>
    <property type="match status" value="1"/>
</dbReference>
<evidence type="ECO:0000256" key="2">
    <source>
        <dbReference type="ARBA" id="ARBA00008455"/>
    </source>
</evidence>
<dbReference type="GeneID" id="20239420"/>
<evidence type="ECO:0000256" key="6">
    <source>
        <dbReference type="ARBA" id="ARBA00022801"/>
    </source>
</evidence>
<dbReference type="KEGG" id="lgi:LOTGIDRAFT_163452"/>
<dbReference type="SMART" id="SM00645">
    <property type="entry name" value="Pept_C1"/>
    <property type="match status" value="1"/>
</dbReference>
<keyword evidence="6" id="KW-0378">Hydrolase</keyword>
<dbReference type="CTD" id="20239420"/>
<evidence type="ECO:0000256" key="7">
    <source>
        <dbReference type="ARBA" id="ARBA00022807"/>
    </source>
</evidence>
<keyword evidence="9" id="KW-1015">Disulfide bond</keyword>
<dbReference type="InterPro" id="IPR000668">
    <property type="entry name" value="Peptidase_C1A_C"/>
</dbReference>
<evidence type="ECO:0000313" key="14">
    <source>
        <dbReference type="Proteomes" id="UP000030746"/>
    </source>
</evidence>
<feature type="domain" description="Peptidase C1A papain C-terminal" evidence="12">
    <location>
        <begin position="54"/>
        <end position="286"/>
    </location>
</feature>
<evidence type="ECO:0000256" key="9">
    <source>
        <dbReference type="ARBA" id="ARBA00023157"/>
    </source>
</evidence>
<dbReference type="InterPro" id="IPR038765">
    <property type="entry name" value="Papain-like_cys_pep_sf"/>
</dbReference>
<keyword evidence="4" id="KW-0645">Protease</keyword>
<dbReference type="InterPro" id="IPR033157">
    <property type="entry name" value="CTSZ"/>
</dbReference>
<dbReference type="PRINTS" id="PR00705">
    <property type="entry name" value="PAPAIN"/>
</dbReference>
<feature type="chain" id="PRO_5018737958" description="cathepsin X" evidence="11">
    <location>
        <begin position="18"/>
        <end position="296"/>
    </location>
</feature>
<dbReference type="Proteomes" id="UP000030746">
    <property type="component" value="Unassembled WGS sequence"/>
</dbReference>
<dbReference type="AlphaFoldDB" id="V4A7F7"/>
<keyword evidence="10" id="KW-0325">Glycoprotein</keyword>
<feature type="signal peptide" evidence="11">
    <location>
        <begin position="1"/>
        <end position="17"/>
    </location>
</feature>
<evidence type="ECO:0000256" key="4">
    <source>
        <dbReference type="ARBA" id="ARBA00022670"/>
    </source>
</evidence>
<dbReference type="PANTHER" id="PTHR12411">
    <property type="entry name" value="CYSTEINE PROTEASE FAMILY C1-RELATED"/>
    <property type="match status" value="1"/>
</dbReference>
<evidence type="ECO:0000256" key="11">
    <source>
        <dbReference type="SAM" id="SignalP"/>
    </source>
</evidence>